<dbReference type="EMBL" id="JAXCEH010000004">
    <property type="protein sequence ID" value="MFA1553957.1"/>
    <property type="molecule type" value="Genomic_DNA"/>
</dbReference>
<comment type="caution">
    <text evidence="1">The sequence shown here is derived from an EMBL/GenBank/DDBJ whole genome shotgun (WGS) entry which is preliminary data.</text>
</comment>
<dbReference type="RefSeq" id="WP_371940346.1">
    <property type="nucleotide sequence ID" value="NZ_JAXCEH010000004.1"/>
</dbReference>
<evidence type="ECO:0000313" key="1">
    <source>
        <dbReference type="EMBL" id="MFA1553957.1"/>
    </source>
</evidence>
<dbReference type="Proteomes" id="UP001569904">
    <property type="component" value="Unassembled WGS sequence"/>
</dbReference>
<sequence>MTDTQVNEVRRLIDGLRWDRRRDPYRGRREYAARADEVAAEIDHLIRHEAAAQAVPLARRAVERVTSALLYLDDSSGIVGDRLRELMLLYARACTVAPPDAKRLAAWLVRTRLDGPGWPDIRLAEFKAALGERGLSELARLVKERRATGDPDSWAVTVGVRDLREQLAAVSGDVDAHVAVLAEDLRGTYRYTEIVNALRAAGRDGDAERWAREGLARDGAGHQADELRNRLVDLLLDNGRGDEAIALRQTALEHRTMHIDYVALRKTAERAGQWPDLRNPSLSVIRGRAQVDHRYVTELLNVLIDENLLDEAWHLAVAHPNDLHESQWFRLIDLWEIGHPTDVIVPYQDLIELRLAMTGDKYRYSKPVKTIARLGEAYRRSGDEDGFAGYLADLRIRHKRKTSFTARPWTGQGCVRDQHS</sequence>
<name>A0ABV4QVG1_9ACTN</name>
<reference evidence="1 2" key="1">
    <citation type="submission" date="2023-11" db="EMBL/GenBank/DDBJ databases">
        <title>Actinomadura monticuli sp. nov., isolated from volcanic ash.</title>
        <authorList>
            <person name="Lee S.D."/>
            <person name="Yang H."/>
            <person name="Kim I.S."/>
        </authorList>
    </citation>
    <scope>NUCLEOTIDE SEQUENCE [LARGE SCALE GENOMIC DNA]</scope>
    <source>
        <strain evidence="1 2">DSM 45346</strain>
    </source>
</reference>
<organism evidence="1 2">
    <name type="scientific">Actinomadura chokoriensis</name>
    <dbReference type="NCBI Taxonomy" id="454156"/>
    <lineage>
        <taxon>Bacteria</taxon>
        <taxon>Bacillati</taxon>
        <taxon>Actinomycetota</taxon>
        <taxon>Actinomycetes</taxon>
        <taxon>Streptosporangiales</taxon>
        <taxon>Thermomonosporaceae</taxon>
        <taxon>Actinomadura</taxon>
    </lineage>
</organism>
<accession>A0ABV4QVG1</accession>
<protein>
    <submittedName>
        <fullName evidence="1">Uncharacterized protein</fullName>
    </submittedName>
</protein>
<evidence type="ECO:0000313" key="2">
    <source>
        <dbReference type="Proteomes" id="UP001569904"/>
    </source>
</evidence>
<gene>
    <name evidence="1" type="ORF">SM436_09665</name>
</gene>
<proteinExistence type="predicted"/>
<keyword evidence="2" id="KW-1185">Reference proteome</keyword>